<dbReference type="InterPro" id="IPR009003">
    <property type="entry name" value="Peptidase_S1_PA"/>
</dbReference>
<evidence type="ECO:0000256" key="11">
    <source>
        <dbReference type="ARBA" id="ARBA00022825"/>
    </source>
</evidence>
<dbReference type="Gene3D" id="2.40.10.120">
    <property type="match status" value="1"/>
</dbReference>
<dbReference type="NCBIfam" id="TIGR02037">
    <property type="entry name" value="degP_htrA_DO"/>
    <property type="match status" value="1"/>
</dbReference>
<comment type="caution">
    <text evidence="17">The sequence shown here is derived from an EMBL/GenBank/DDBJ whole genome shotgun (WGS) entry which is preliminary data.</text>
</comment>
<gene>
    <name evidence="17" type="ORF">Lyticum_00701</name>
</gene>
<dbReference type="Proteomes" id="UP001289135">
    <property type="component" value="Unassembled WGS sequence"/>
</dbReference>
<dbReference type="AlphaFoldDB" id="A0AAE4VLA6"/>
<evidence type="ECO:0000256" key="15">
    <source>
        <dbReference type="PIRSR" id="PIRSR611782-2"/>
    </source>
</evidence>
<dbReference type="GO" id="GO:0004252">
    <property type="term" value="F:serine-type endopeptidase activity"/>
    <property type="evidence" value="ECO:0007669"/>
    <property type="project" value="InterPro"/>
</dbReference>
<dbReference type="Pfam" id="PF13365">
    <property type="entry name" value="Trypsin_2"/>
    <property type="match status" value="1"/>
</dbReference>
<keyword evidence="18" id="KW-1185">Reference proteome</keyword>
<keyword evidence="8" id="KW-0677">Repeat</keyword>
<feature type="binding site" evidence="15">
    <location>
        <position position="163"/>
    </location>
    <ligand>
        <name>substrate</name>
    </ligand>
</feature>
<evidence type="ECO:0000313" key="18">
    <source>
        <dbReference type="Proteomes" id="UP001289135"/>
    </source>
</evidence>
<keyword evidence="11" id="KW-0720">Serine protease</keyword>
<feature type="binding site" evidence="15">
    <location>
        <position position="131"/>
    </location>
    <ligand>
        <name>substrate</name>
    </ligand>
</feature>
<dbReference type="Gene3D" id="2.30.42.10">
    <property type="match status" value="2"/>
</dbReference>
<evidence type="ECO:0000259" key="16">
    <source>
        <dbReference type="PROSITE" id="PS50106"/>
    </source>
</evidence>
<evidence type="ECO:0000256" key="6">
    <source>
        <dbReference type="ARBA" id="ARBA00022670"/>
    </source>
</evidence>
<dbReference type="PANTHER" id="PTHR22939:SF130">
    <property type="entry name" value="PERIPLASMIC SERINE ENDOPROTEASE DEGP-LIKE-RELATED"/>
    <property type="match status" value="1"/>
</dbReference>
<feature type="binding site" evidence="15">
    <location>
        <begin position="235"/>
        <end position="237"/>
    </location>
    <ligand>
        <name>substrate</name>
    </ligand>
</feature>
<evidence type="ECO:0000256" key="10">
    <source>
        <dbReference type="ARBA" id="ARBA00022801"/>
    </source>
</evidence>
<dbReference type="SMART" id="SM00228">
    <property type="entry name" value="PDZ"/>
    <property type="match status" value="2"/>
</dbReference>
<evidence type="ECO:0000256" key="9">
    <source>
        <dbReference type="ARBA" id="ARBA00022764"/>
    </source>
</evidence>
<feature type="domain" description="PDZ" evidence="16">
    <location>
        <begin position="398"/>
        <end position="492"/>
    </location>
</feature>
<keyword evidence="12" id="KW-0346">Stress response</keyword>
<comment type="catalytic activity">
    <reaction evidence="1">
        <text>Acts on substrates that are at least partially unfolded. The cleavage site P1 residue is normally between a pair of hydrophobic residues, such as Val-|-Val.</text>
        <dbReference type="EC" id="3.4.21.107"/>
    </reaction>
</comment>
<dbReference type="InterPro" id="IPR001478">
    <property type="entry name" value="PDZ"/>
</dbReference>
<keyword evidence="9" id="KW-0574">Periplasm</keyword>
<dbReference type="SUPFAM" id="SSF50156">
    <property type="entry name" value="PDZ domain-like"/>
    <property type="match status" value="2"/>
</dbReference>
<evidence type="ECO:0000256" key="14">
    <source>
        <dbReference type="PIRSR" id="PIRSR611782-1"/>
    </source>
</evidence>
<feature type="active site" description="Charge relay system" evidence="14">
    <location>
        <position position="237"/>
    </location>
</feature>
<dbReference type="EC" id="3.4.21.107" evidence="4"/>
<proteinExistence type="inferred from homology"/>
<keyword evidence="6" id="KW-0645">Protease</keyword>
<dbReference type="GO" id="GO:0006508">
    <property type="term" value="P:proteolysis"/>
    <property type="evidence" value="ECO:0007669"/>
    <property type="project" value="UniProtKB-KW"/>
</dbReference>
<evidence type="ECO:0000313" key="17">
    <source>
        <dbReference type="EMBL" id="MDZ5761519.1"/>
    </source>
</evidence>
<dbReference type="PANTHER" id="PTHR22939">
    <property type="entry name" value="SERINE PROTEASE FAMILY S1C HTRA-RELATED"/>
    <property type="match status" value="1"/>
</dbReference>
<dbReference type="InterPro" id="IPR036034">
    <property type="entry name" value="PDZ_sf"/>
</dbReference>
<evidence type="ECO:0000256" key="13">
    <source>
        <dbReference type="ARBA" id="ARBA00032850"/>
    </source>
</evidence>
<evidence type="ECO:0000256" key="8">
    <source>
        <dbReference type="ARBA" id="ARBA00022737"/>
    </source>
</evidence>
<name>A0AAE4VLA6_9RICK</name>
<keyword evidence="7" id="KW-0732">Signal</keyword>
<accession>A0AAE4VLA6</accession>
<evidence type="ECO:0000256" key="3">
    <source>
        <dbReference type="ARBA" id="ARBA00010541"/>
    </source>
</evidence>
<evidence type="ECO:0000256" key="2">
    <source>
        <dbReference type="ARBA" id="ARBA00004418"/>
    </source>
</evidence>
<organism evidence="17 18">
    <name type="scientific">Lyticum sinuosum</name>
    <dbReference type="NCBI Taxonomy" id="1332059"/>
    <lineage>
        <taxon>Bacteria</taxon>
        <taxon>Pseudomonadati</taxon>
        <taxon>Pseudomonadota</taxon>
        <taxon>Alphaproteobacteria</taxon>
        <taxon>Rickettsiales</taxon>
        <taxon>Lyticum</taxon>
    </lineage>
</organism>
<feature type="active site" description="Charge relay system" evidence="14">
    <location>
        <position position="131"/>
    </location>
</feature>
<evidence type="ECO:0000256" key="7">
    <source>
        <dbReference type="ARBA" id="ARBA00022729"/>
    </source>
</evidence>
<dbReference type="EMBL" id="JARGYU010000003">
    <property type="protein sequence ID" value="MDZ5761519.1"/>
    <property type="molecule type" value="Genomic_DNA"/>
</dbReference>
<comment type="similarity">
    <text evidence="3">Belongs to the peptidase S1C family.</text>
</comment>
<reference evidence="17" key="1">
    <citation type="submission" date="2023-02" db="EMBL/GenBank/DDBJ databases">
        <title>Host association and intracellularity evolved multiple times independently in the Rickettsiales.</title>
        <authorList>
            <person name="Castelli M."/>
            <person name="Nardi T."/>
            <person name="Gammuto L."/>
            <person name="Bellinzona G."/>
            <person name="Sabaneyeva E."/>
            <person name="Potekhin A."/>
            <person name="Serra V."/>
            <person name="Petroni G."/>
            <person name="Sassera D."/>
        </authorList>
    </citation>
    <scope>NUCLEOTIDE SEQUENCE</scope>
    <source>
        <strain evidence="17">USBL-36I1</strain>
    </source>
</reference>
<dbReference type="Pfam" id="PF00595">
    <property type="entry name" value="PDZ"/>
    <property type="match status" value="2"/>
</dbReference>
<dbReference type="PROSITE" id="PS50106">
    <property type="entry name" value="PDZ"/>
    <property type="match status" value="2"/>
</dbReference>
<evidence type="ECO:0000256" key="4">
    <source>
        <dbReference type="ARBA" id="ARBA00013035"/>
    </source>
</evidence>
<dbReference type="InterPro" id="IPR011782">
    <property type="entry name" value="Pept_S1C_Do"/>
</dbReference>
<sequence length="510" mass="55696">MIIMKKNFRKVSFLSLILHFFLFSTLQSDNLRIEKCFAEEILSSQQKISPQIDLADIVEKVMPAVVNISVVQKRHKIRDDQYNDELQEMLREFLERRFGVNPEDEGGPKRPNVLGSGFLIDPSGYIVTNNHVVDGAEEITVTLNNSGVMGYRAKLIGQDSKTDLALIKIESKENLPYLNFDDVSKLRVGDPVFAVGNPFGLGGTVTQGIISAKSRAINANGLGDDIQTDAAINRGNSGGPLCNSKTGKVLGVNSAIVTTTGGSLGIGFAVPASIARPVIEQLKTTGKVIRGWLGVRVQIVDDNIAKSIGLNKPIGGLVAEVIPDSPAEKSGIQVGDVITKMGDTEITIMSRLPRIVAEIPIGTKTYAEIFRGGKFIKLPIIIEKPNKKDPFSSDEEDESSIVSNDTNNILGVKVSNIDDETRYKYSIKNNATGVVISKVKPKSLASMFGIKVGDVIMRVNELTINNTESFNKALQEVEKSNKVFMMILLMRGNTKSFITIETNRVLDQNE</sequence>
<feature type="domain" description="PDZ" evidence="16">
    <location>
        <begin position="278"/>
        <end position="346"/>
    </location>
</feature>
<comment type="subcellular location">
    <subcellularLocation>
        <location evidence="2">Periplasm</location>
    </subcellularLocation>
</comment>
<dbReference type="SUPFAM" id="SSF50494">
    <property type="entry name" value="Trypsin-like serine proteases"/>
    <property type="match status" value="1"/>
</dbReference>
<dbReference type="InterPro" id="IPR001940">
    <property type="entry name" value="Peptidase_S1C"/>
</dbReference>
<evidence type="ECO:0000256" key="5">
    <source>
        <dbReference type="ARBA" id="ARBA00013958"/>
    </source>
</evidence>
<evidence type="ECO:0000256" key="1">
    <source>
        <dbReference type="ARBA" id="ARBA00001772"/>
    </source>
</evidence>
<protein>
    <recommendedName>
        <fullName evidence="5">Probable periplasmic serine endoprotease DegP-like</fullName>
        <ecNumber evidence="4">3.4.21.107</ecNumber>
    </recommendedName>
    <alternativeName>
        <fullName evidence="13">Protease Do</fullName>
    </alternativeName>
</protein>
<keyword evidence="10" id="KW-0378">Hydrolase</keyword>
<evidence type="ECO:0000256" key="12">
    <source>
        <dbReference type="ARBA" id="ARBA00023016"/>
    </source>
</evidence>
<dbReference type="PRINTS" id="PR00834">
    <property type="entry name" value="PROTEASES2C"/>
</dbReference>
<feature type="active site" description="Charge relay system" evidence="14">
    <location>
        <position position="163"/>
    </location>
</feature>